<dbReference type="AlphaFoldDB" id="A0A354YYK6"/>
<evidence type="ECO:0000313" key="1">
    <source>
        <dbReference type="EMBL" id="HBK54423.1"/>
    </source>
</evidence>
<dbReference type="EMBL" id="DNZF01000234">
    <property type="protein sequence ID" value="HBK54423.1"/>
    <property type="molecule type" value="Genomic_DNA"/>
</dbReference>
<evidence type="ECO:0000313" key="2">
    <source>
        <dbReference type="Proteomes" id="UP000263273"/>
    </source>
</evidence>
<dbReference type="Proteomes" id="UP000263273">
    <property type="component" value="Unassembled WGS sequence"/>
</dbReference>
<reference evidence="1 2" key="1">
    <citation type="journal article" date="2018" name="Nat. Biotechnol.">
        <title>A standardized bacterial taxonomy based on genome phylogeny substantially revises the tree of life.</title>
        <authorList>
            <person name="Parks D.H."/>
            <person name="Chuvochina M."/>
            <person name="Waite D.W."/>
            <person name="Rinke C."/>
            <person name="Skarshewski A."/>
            <person name="Chaumeil P.A."/>
            <person name="Hugenholtz P."/>
        </authorList>
    </citation>
    <scope>NUCLEOTIDE SEQUENCE [LARGE SCALE GENOMIC DNA]</scope>
    <source>
        <strain evidence="1">UBA10948</strain>
    </source>
</reference>
<proteinExistence type="predicted"/>
<protein>
    <submittedName>
        <fullName evidence="1">Uncharacterized protein</fullName>
    </submittedName>
</protein>
<sequence>MADYESLLKQQLLTERELKEKISSLQKCFKSLCKNMEKGDLKSWNRELSTMRSLLQEQEALLTGMQAQVDEFGIRPYMENGDFVEQMLAYCDSLGVDVKGDFPSYEMFPFRVKIDAENLELFLDRKKVQCLRPLAFVQEVKSSRDKMLRASFDPRFFVRELAAAYDLLLLKQNQGKAHPVLEGDVYLKNIYTILTPMRRFRRDYDQQSFAFDLARLYASDLRSTEDGRRFQFGPSRNISKAIRILDQEGREQYLATIRFFASPEEEMTL</sequence>
<dbReference type="STRING" id="378794.GCA_001570625_02504"/>
<name>A0A354YYK6_9FIRM</name>
<comment type="caution">
    <text evidence="1">The sequence shown here is derived from an EMBL/GenBank/DDBJ whole genome shotgun (WGS) entry which is preliminary data.</text>
</comment>
<accession>A0A354YYK6</accession>
<gene>
    <name evidence="1" type="ORF">DDZ44_10850</name>
</gene>
<organism evidence="1 2">
    <name type="scientific">Syntrophomonas wolfei</name>
    <dbReference type="NCBI Taxonomy" id="863"/>
    <lineage>
        <taxon>Bacteria</taxon>
        <taxon>Bacillati</taxon>
        <taxon>Bacillota</taxon>
        <taxon>Clostridia</taxon>
        <taxon>Eubacteriales</taxon>
        <taxon>Syntrophomonadaceae</taxon>
        <taxon>Syntrophomonas</taxon>
    </lineage>
</organism>
<feature type="non-terminal residue" evidence="1">
    <location>
        <position position="269"/>
    </location>
</feature>